<organism evidence="1 2">
    <name type="scientific">Sporomusa termitida</name>
    <dbReference type="NCBI Taxonomy" id="2377"/>
    <lineage>
        <taxon>Bacteria</taxon>
        <taxon>Bacillati</taxon>
        <taxon>Bacillota</taxon>
        <taxon>Negativicutes</taxon>
        <taxon>Selenomonadales</taxon>
        <taxon>Sporomusaceae</taxon>
        <taxon>Sporomusa</taxon>
    </lineage>
</organism>
<dbReference type="EMBL" id="CP036259">
    <property type="protein sequence ID" value="QDR83189.1"/>
    <property type="molecule type" value="Genomic_DNA"/>
</dbReference>
<keyword evidence="2" id="KW-1185">Reference proteome</keyword>
<dbReference type="AlphaFoldDB" id="A0A517E0Q5"/>
<sequence>MMNFSRHNMAMWLQERGGLLVLDLLTVRVLRQFLELAINDPAKGADTYAAVNQPV</sequence>
<dbReference type="Proteomes" id="UP000320776">
    <property type="component" value="Chromosome"/>
</dbReference>
<protein>
    <submittedName>
        <fullName evidence="1">Uncharacterized protein</fullName>
    </submittedName>
</protein>
<gene>
    <name evidence="1" type="ORF">SPTER_46700</name>
</gene>
<reference evidence="1 2" key="1">
    <citation type="submission" date="2019-02" db="EMBL/GenBank/DDBJ databases">
        <title>Closed genome of Sporomusa termitida DSM 4440.</title>
        <authorList>
            <person name="Poehlein A."/>
            <person name="Daniel R."/>
        </authorList>
    </citation>
    <scope>NUCLEOTIDE SEQUENCE [LARGE SCALE GENOMIC DNA]</scope>
    <source>
        <strain evidence="1 2">DSM 4440</strain>
    </source>
</reference>
<accession>A0A517E0Q5</accession>
<dbReference type="KEGG" id="sted:SPTER_46700"/>
<evidence type="ECO:0000313" key="2">
    <source>
        <dbReference type="Proteomes" id="UP000320776"/>
    </source>
</evidence>
<evidence type="ECO:0000313" key="1">
    <source>
        <dbReference type="EMBL" id="QDR83189.1"/>
    </source>
</evidence>
<name>A0A517E0Q5_9FIRM</name>
<proteinExistence type="predicted"/>